<name>A0ABW6IBU6_9CYAN</name>
<dbReference type="RefSeq" id="WP_377961300.1">
    <property type="nucleotide sequence ID" value="NZ_JBHZOL010000020.1"/>
</dbReference>
<organism evidence="1 2">
    <name type="scientific">Almyronema epifaneia S1</name>
    <dbReference type="NCBI Taxonomy" id="2991925"/>
    <lineage>
        <taxon>Bacteria</taxon>
        <taxon>Bacillati</taxon>
        <taxon>Cyanobacteriota</taxon>
        <taxon>Cyanophyceae</taxon>
        <taxon>Nodosilineales</taxon>
        <taxon>Nodosilineaceae</taxon>
        <taxon>Almyronema</taxon>
        <taxon>Almyronema epifaneia</taxon>
    </lineage>
</organism>
<comment type="caution">
    <text evidence="1">The sequence shown here is derived from an EMBL/GenBank/DDBJ whole genome shotgun (WGS) entry which is preliminary data.</text>
</comment>
<accession>A0ABW6IBU6</accession>
<dbReference type="Proteomes" id="UP001600165">
    <property type="component" value="Unassembled WGS sequence"/>
</dbReference>
<sequence length="95" mass="11036">MLFYINPTLPDVRHLGEAEPVRLNFPRLQPERERLRHLIMGSPEGVREAVNTLHRLNYADQGLWNQLLTIPPSGILLTPEQGEVFTYLLRYRSLS</sequence>
<evidence type="ECO:0000313" key="2">
    <source>
        <dbReference type="Proteomes" id="UP001600165"/>
    </source>
</evidence>
<proteinExistence type="predicted"/>
<keyword evidence="2" id="KW-1185">Reference proteome</keyword>
<reference evidence="1 2" key="1">
    <citation type="submission" date="2024-10" db="EMBL/GenBank/DDBJ databases">
        <authorList>
            <person name="Ratan Roy A."/>
            <person name="Morales Sandoval P.H."/>
            <person name="De Los Santos Villalobos S."/>
            <person name="Chakraborty S."/>
            <person name="Mukherjee J."/>
        </authorList>
    </citation>
    <scope>NUCLEOTIDE SEQUENCE [LARGE SCALE GENOMIC DNA]</scope>
    <source>
        <strain evidence="1 2">S1</strain>
    </source>
</reference>
<gene>
    <name evidence="1" type="ORF">ACFVKH_02750</name>
</gene>
<protein>
    <submittedName>
        <fullName evidence="1">Uncharacterized protein</fullName>
    </submittedName>
</protein>
<evidence type="ECO:0000313" key="1">
    <source>
        <dbReference type="EMBL" id="MFE4105180.1"/>
    </source>
</evidence>
<dbReference type="EMBL" id="JBHZOL010000020">
    <property type="protein sequence ID" value="MFE4105180.1"/>
    <property type="molecule type" value="Genomic_DNA"/>
</dbReference>